<comment type="caution">
    <text evidence="1">The sequence shown here is derived from an EMBL/GenBank/DDBJ whole genome shotgun (WGS) entry which is preliminary data.</text>
</comment>
<sequence length="299" mass="32912">MTTDLNYPPLTQSKRQTWVQTEREAHEAWGRLVVSSPRAAALMHHLVAHMDQSAAVVASYATLAKLCNFSVATVRRAVDDLKAKQWLQVVQIGGKGGANAFVVNSNVAWATGRDKLHLSVFSARVIADAGEQDADMLDAPPLRRIPTLRAGERQLPVGPGEDGQRAAHEIRLLCSICGLPPVARRAHDVLDGDHGVFTPFLRPAQPHSAHHGVCRVRAYLLLVLCPPGRICVLWRYFTGSVPQPVDQLADAFDFLCAHHGQIHALPLRWPRLRCAVQQSLHLCGAVCLRRRTLHAKSTH</sequence>
<evidence type="ECO:0000313" key="2">
    <source>
        <dbReference type="Proteomes" id="UP000022910"/>
    </source>
</evidence>
<gene>
    <name evidence="1" type="ORF">RirG_003220</name>
</gene>
<evidence type="ECO:0000313" key="1">
    <source>
        <dbReference type="EMBL" id="EXX79684.1"/>
    </source>
</evidence>
<dbReference type="EMBL" id="JEMT01001814">
    <property type="protein sequence ID" value="EXX79684.1"/>
    <property type="molecule type" value="Genomic_DNA"/>
</dbReference>
<evidence type="ECO:0008006" key="3">
    <source>
        <dbReference type="Google" id="ProtNLM"/>
    </source>
</evidence>
<reference evidence="1 2" key="1">
    <citation type="submission" date="2014-02" db="EMBL/GenBank/DDBJ databases">
        <title>Single nucleus genome sequencing reveals high similarity among nuclei of an endomycorrhizal fungus.</title>
        <authorList>
            <person name="Lin K."/>
            <person name="Geurts R."/>
            <person name="Zhang Z."/>
            <person name="Limpens E."/>
            <person name="Saunders D.G."/>
            <person name="Mu D."/>
            <person name="Pang E."/>
            <person name="Cao H."/>
            <person name="Cha H."/>
            <person name="Lin T."/>
            <person name="Zhou Q."/>
            <person name="Shang Y."/>
            <person name="Li Y."/>
            <person name="Ivanov S."/>
            <person name="Sharma T."/>
            <person name="Velzen R.V."/>
            <person name="Ruijter N.D."/>
            <person name="Aanen D.K."/>
            <person name="Win J."/>
            <person name="Kamoun S."/>
            <person name="Bisseling T."/>
            <person name="Huang S."/>
        </authorList>
    </citation>
    <scope>NUCLEOTIDE SEQUENCE [LARGE SCALE GENOMIC DNA]</scope>
    <source>
        <strain evidence="2">DAOM197198w</strain>
    </source>
</reference>
<dbReference type="Pfam" id="PF13730">
    <property type="entry name" value="HTH_36"/>
    <property type="match status" value="1"/>
</dbReference>
<dbReference type="HOGENOM" id="CLU_931116_0_0_1"/>
<dbReference type="Proteomes" id="UP000022910">
    <property type="component" value="Unassembled WGS sequence"/>
</dbReference>
<accession>A0A015LJ08</accession>
<dbReference type="AlphaFoldDB" id="A0A015LJ08"/>
<name>A0A015LJ08_RHIIW</name>
<organism evidence="1 2">
    <name type="scientific">Rhizophagus irregularis (strain DAOM 197198w)</name>
    <name type="common">Glomus intraradices</name>
    <dbReference type="NCBI Taxonomy" id="1432141"/>
    <lineage>
        <taxon>Eukaryota</taxon>
        <taxon>Fungi</taxon>
        <taxon>Fungi incertae sedis</taxon>
        <taxon>Mucoromycota</taxon>
        <taxon>Glomeromycotina</taxon>
        <taxon>Glomeromycetes</taxon>
        <taxon>Glomerales</taxon>
        <taxon>Glomeraceae</taxon>
        <taxon>Rhizophagus</taxon>
    </lineage>
</organism>
<protein>
    <recommendedName>
        <fullName evidence="3">Helix-turn-helix domain-containing protein</fullName>
    </recommendedName>
</protein>
<proteinExistence type="predicted"/>
<keyword evidence="2" id="KW-1185">Reference proteome</keyword>